<dbReference type="NCBIfam" id="TIGR00385">
    <property type="entry name" value="dsbE"/>
    <property type="match status" value="1"/>
</dbReference>
<keyword evidence="5" id="KW-0676">Redox-active center</keyword>
<keyword evidence="8" id="KW-1185">Reference proteome</keyword>
<dbReference type="RefSeq" id="WP_263952875.1">
    <property type="nucleotide sequence ID" value="NZ_JAOYFC010000001.1"/>
</dbReference>
<evidence type="ECO:0000256" key="4">
    <source>
        <dbReference type="ARBA" id="ARBA00023157"/>
    </source>
</evidence>
<comment type="similarity">
    <text evidence="2">Belongs to the thioredoxin family. DsbE subfamily.</text>
</comment>
<organism evidence="7 8">
    <name type="scientific">Halocynthiibacter halioticoli</name>
    <dbReference type="NCBI Taxonomy" id="2986804"/>
    <lineage>
        <taxon>Bacteria</taxon>
        <taxon>Pseudomonadati</taxon>
        <taxon>Pseudomonadota</taxon>
        <taxon>Alphaproteobacteria</taxon>
        <taxon>Rhodobacterales</taxon>
        <taxon>Paracoccaceae</taxon>
        <taxon>Halocynthiibacter</taxon>
    </lineage>
</organism>
<proteinExistence type="inferred from homology"/>
<protein>
    <submittedName>
        <fullName evidence="7">DsbE family thiol:disulfide interchange protein</fullName>
    </submittedName>
</protein>
<dbReference type="AlphaFoldDB" id="A0AAE3LSV8"/>
<dbReference type="PROSITE" id="PS00194">
    <property type="entry name" value="THIOREDOXIN_1"/>
    <property type="match status" value="1"/>
</dbReference>
<sequence>MAKFPVIAVLPPLIFAGLAATFYIGMQKEDADALPSTLIGKPAAQLTTTPMPQSPSFDGEDLAASGVKLVNFWASWCVPCRAEHPQLEQLAEEGVTLYGVNYKDKPEDAERFLAELGNPFTALGADTTGVTARDWGVYGVPETFVVDGEGNVVLRFAGPIDPTVLESKIRPAMEEAAK</sequence>
<evidence type="ECO:0000313" key="8">
    <source>
        <dbReference type="Proteomes" id="UP001208041"/>
    </source>
</evidence>
<evidence type="ECO:0000256" key="2">
    <source>
        <dbReference type="ARBA" id="ARBA00007758"/>
    </source>
</evidence>
<gene>
    <name evidence="7" type="ORF">OH136_05725</name>
</gene>
<evidence type="ECO:0000256" key="5">
    <source>
        <dbReference type="ARBA" id="ARBA00023284"/>
    </source>
</evidence>
<name>A0AAE3LSV8_9RHOB</name>
<dbReference type="Pfam" id="PF08534">
    <property type="entry name" value="Redoxin"/>
    <property type="match status" value="1"/>
</dbReference>
<accession>A0AAE3LSV8</accession>
<comment type="subcellular location">
    <subcellularLocation>
        <location evidence="1">Cell envelope</location>
    </subcellularLocation>
</comment>
<evidence type="ECO:0000259" key="6">
    <source>
        <dbReference type="PROSITE" id="PS51352"/>
    </source>
</evidence>
<dbReference type="EMBL" id="JAOYFC010000001">
    <property type="protein sequence ID" value="MCV6824051.1"/>
    <property type="molecule type" value="Genomic_DNA"/>
</dbReference>
<dbReference type="GO" id="GO:0030288">
    <property type="term" value="C:outer membrane-bounded periplasmic space"/>
    <property type="evidence" value="ECO:0007669"/>
    <property type="project" value="InterPro"/>
</dbReference>
<dbReference type="InterPro" id="IPR036249">
    <property type="entry name" value="Thioredoxin-like_sf"/>
</dbReference>
<dbReference type="InterPro" id="IPR004799">
    <property type="entry name" value="Periplasmic_diS_OxRdtase_DsbE"/>
</dbReference>
<dbReference type="PANTHER" id="PTHR42852:SF6">
    <property type="entry name" value="THIOL:DISULFIDE INTERCHANGE PROTEIN DSBE"/>
    <property type="match status" value="1"/>
</dbReference>
<dbReference type="Gene3D" id="3.40.30.10">
    <property type="entry name" value="Glutaredoxin"/>
    <property type="match status" value="1"/>
</dbReference>
<dbReference type="CDD" id="cd03010">
    <property type="entry name" value="TlpA_like_DsbE"/>
    <property type="match status" value="1"/>
</dbReference>
<reference evidence="7" key="1">
    <citation type="submission" date="2022-10" db="EMBL/GenBank/DDBJ databases">
        <authorList>
            <person name="Yue Y."/>
        </authorList>
    </citation>
    <scope>NUCLEOTIDE SEQUENCE</scope>
    <source>
        <strain evidence="7">Z654</strain>
    </source>
</reference>
<keyword evidence="3" id="KW-0201">Cytochrome c-type biogenesis</keyword>
<dbReference type="InterPro" id="IPR017937">
    <property type="entry name" value="Thioredoxin_CS"/>
</dbReference>
<dbReference type="GO" id="GO:0017004">
    <property type="term" value="P:cytochrome complex assembly"/>
    <property type="evidence" value="ECO:0007669"/>
    <property type="project" value="UniProtKB-KW"/>
</dbReference>
<feature type="domain" description="Thioredoxin" evidence="6">
    <location>
        <begin position="37"/>
        <end position="174"/>
    </location>
</feature>
<evidence type="ECO:0000256" key="1">
    <source>
        <dbReference type="ARBA" id="ARBA00004196"/>
    </source>
</evidence>
<dbReference type="GO" id="GO:0015036">
    <property type="term" value="F:disulfide oxidoreductase activity"/>
    <property type="evidence" value="ECO:0007669"/>
    <property type="project" value="InterPro"/>
</dbReference>
<dbReference type="SUPFAM" id="SSF52833">
    <property type="entry name" value="Thioredoxin-like"/>
    <property type="match status" value="1"/>
</dbReference>
<dbReference type="InterPro" id="IPR050553">
    <property type="entry name" value="Thioredoxin_ResA/DsbE_sf"/>
</dbReference>
<dbReference type="Proteomes" id="UP001208041">
    <property type="component" value="Unassembled WGS sequence"/>
</dbReference>
<dbReference type="PROSITE" id="PS51352">
    <property type="entry name" value="THIOREDOXIN_2"/>
    <property type="match status" value="1"/>
</dbReference>
<keyword evidence="4" id="KW-1015">Disulfide bond</keyword>
<evidence type="ECO:0000313" key="7">
    <source>
        <dbReference type="EMBL" id="MCV6824051.1"/>
    </source>
</evidence>
<comment type="caution">
    <text evidence="7">The sequence shown here is derived from an EMBL/GenBank/DDBJ whole genome shotgun (WGS) entry which is preliminary data.</text>
</comment>
<dbReference type="InterPro" id="IPR013740">
    <property type="entry name" value="Redoxin"/>
</dbReference>
<dbReference type="InterPro" id="IPR013766">
    <property type="entry name" value="Thioredoxin_domain"/>
</dbReference>
<dbReference type="PANTHER" id="PTHR42852">
    <property type="entry name" value="THIOL:DISULFIDE INTERCHANGE PROTEIN DSBE"/>
    <property type="match status" value="1"/>
</dbReference>
<evidence type="ECO:0000256" key="3">
    <source>
        <dbReference type="ARBA" id="ARBA00022748"/>
    </source>
</evidence>